<protein>
    <recommendedName>
        <fullName evidence="3">RRM domain-containing protein</fullName>
    </recommendedName>
</protein>
<comment type="caution">
    <text evidence="4">The sequence shown here is derived from an EMBL/GenBank/DDBJ whole genome shotgun (WGS) entry which is preliminary data.</text>
</comment>
<dbReference type="InterPro" id="IPR035979">
    <property type="entry name" value="RBD_domain_sf"/>
</dbReference>
<dbReference type="EMBL" id="JANBTW010000161">
    <property type="protein sequence ID" value="KAJ2669131.1"/>
    <property type="molecule type" value="Genomic_DNA"/>
</dbReference>
<feature type="domain" description="RRM" evidence="3">
    <location>
        <begin position="146"/>
        <end position="221"/>
    </location>
</feature>
<feature type="region of interest" description="Disordered" evidence="2">
    <location>
        <begin position="295"/>
        <end position="318"/>
    </location>
</feature>
<reference evidence="4" key="1">
    <citation type="submission" date="2022-07" db="EMBL/GenBank/DDBJ databases">
        <title>Phylogenomic reconstructions and comparative analyses of Kickxellomycotina fungi.</title>
        <authorList>
            <person name="Reynolds N.K."/>
            <person name="Stajich J.E."/>
            <person name="Barry K."/>
            <person name="Grigoriev I.V."/>
            <person name="Crous P."/>
            <person name="Smith M.E."/>
        </authorList>
    </citation>
    <scope>NUCLEOTIDE SEQUENCE</scope>
    <source>
        <strain evidence="4">NRRL 3115</strain>
    </source>
</reference>
<name>A0A9W8G0S1_9FUNG</name>
<evidence type="ECO:0000256" key="1">
    <source>
        <dbReference type="PROSITE-ProRule" id="PRU00176"/>
    </source>
</evidence>
<dbReference type="AlphaFoldDB" id="A0A9W8G0S1"/>
<dbReference type="PANTHER" id="PTHR32343:SF22">
    <property type="entry name" value="LD29830P"/>
    <property type="match status" value="1"/>
</dbReference>
<dbReference type="OrthoDB" id="4726at2759"/>
<evidence type="ECO:0000256" key="2">
    <source>
        <dbReference type="SAM" id="MobiDB-lite"/>
    </source>
</evidence>
<feature type="compositionally biased region" description="Basic residues" evidence="2">
    <location>
        <begin position="386"/>
        <end position="396"/>
    </location>
</feature>
<evidence type="ECO:0000313" key="5">
    <source>
        <dbReference type="Proteomes" id="UP001151518"/>
    </source>
</evidence>
<feature type="compositionally biased region" description="Polar residues" evidence="2">
    <location>
        <begin position="301"/>
        <end position="318"/>
    </location>
</feature>
<feature type="compositionally biased region" description="Basic and acidic residues" evidence="2">
    <location>
        <begin position="330"/>
        <end position="340"/>
    </location>
</feature>
<dbReference type="InterPro" id="IPR012677">
    <property type="entry name" value="Nucleotide-bd_a/b_plait_sf"/>
</dbReference>
<dbReference type="InterPro" id="IPR000504">
    <property type="entry name" value="RRM_dom"/>
</dbReference>
<sequence>MSSAPRIKVSNVSQHVDSVIIEKLFSFIGPVSKVDLHQSTINPDVQEALVEFEDARNVKPALFLTGTEIADRTLAIAEDNAGASASSQAAAGAGGGALAMPLANPSVVAMMASRPRSLNAIPANVAAIIHPSVLQFDPVKAEEISRTIYVGNIASWVTEQQLMDFFSACGPVAYVKMAGDGLQPTRFSFIEFADVQTAQAALQMNGMMLADRPLKVNHSKNSINKPQRPGATGGLGALAVPSSVPTLAATASLPSSVDPVAASMLAANATIQARLQATRPPGTGLAWPVLGNASPMAAGSTPRSAADETSASQHNDQYITRKIRELQTQMEDKYAERVRSVDGGSRRRSNSSDRESSGSRRRRRHGSPSVDRARESGRYRESSRSPSRRSRRRRSPSRRDYYDGSRRSRQDDSYWYSRSRDPRSRSSERRRRR</sequence>
<dbReference type="Gene3D" id="3.30.70.330">
    <property type="match status" value="2"/>
</dbReference>
<proteinExistence type="predicted"/>
<dbReference type="SMART" id="SM00360">
    <property type="entry name" value="RRM"/>
    <property type="match status" value="2"/>
</dbReference>
<dbReference type="SUPFAM" id="SSF54928">
    <property type="entry name" value="RNA-binding domain, RBD"/>
    <property type="match status" value="2"/>
</dbReference>
<feature type="compositionally biased region" description="Basic and acidic residues" evidence="2">
    <location>
        <begin position="397"/>
        <end position="427"/>
    </location>
</feature>
<evidence type="ECO:0000259" key="3">
    <source>
        <dbReference type="PROSITE" id="PS50102"/>
    </source>
</evidence>
<feature type="domain" description="RRM" evidence="3">
    <location>
        <begin position="5"/>
        <end position="81"/>
    </location>
</feature>
<dbReference type="PANTHER" id="PTHR32343">
    <property type="entry name" value="SERINE/ARGININE-RICH SPLICING FACTOR"/>
    <property type="match status" value="1"/>
</dbReference>
<keyword evidence="1" id="KW-0694">RNA-binding</keyword>
<evidence type="ECO:0000313" key="4">
    <source>
        <dbReference type="EMBL" id="KAJ2669131.1"/>
    </source>
</evidence>
<feature type="region of interest" description="Disordered" evidence="2">
    <location>
        <begin position="330"/>
        <end position="433"/>
    </location>
</feature>
<dbReference type="GO" id="GO:0003723">
    <property type="term" value="F:RNA binding"/>
    <property type="evidence" value="ECO:0007669"/>
    <property type="project" value="UniProtKB-UniRule"/>
</dbReference>
<organism evidence="4 5">
    <name type="scientific">Coemansia spiralis</name>
    <dbReference type="NCBI Taxonomy" id="417178"/>
    <lineage>
        <taxon>Eukaryota</taxon>
        <taxon>Fungi</taxon>
        <taxon>Fungi incertae sedis</taxon>
        <taxon>Zoopagomycota</taxon>
        <taxon>Kickxellomycotina</taxon>
        <taxon>Kickxellomycetes</taxon>
        <taxon>Kickxellales</taxon>
        <taxon>Kickxellaceae</taxon>
        <taxon>Coemansia</taxon>
    </lineage>
</organism>
<dbReference type="Proteomes" id="UP001151518">
    <property type="component" value="Unassembled WGS sequence"/>
</dbReference>
<dbReference type="Pfam" id="PF00076">
    <property type="entry name" value="RRM_1"/>
    <property type="match status" value="1"/>
</dbReference>
<dbReference type="PROSITE" id="PS50102">
    <property type="entry name" value="RRM"/>
    <property type="match status" value="2"/>
</dbReference>
<feature type="compositionally biased region" description="Basic and acidic residues" evidence="2">
    <location>
        <begin position="371"/>
        <end position="383"/>
    </location>
</feature>
<accession>A0A9W8G0S1</accession>
<gene>
    <name evidence="4" type="ORF">GGI25_006241</name>
</gene>